<reference evidence="2" key="1">
    <citation type="submission" date="2016-04" db="EMBL/GenBank/DDBJ databases">
        <authorList>
            <person name="Evans L.H."/>
            <person name="Alamgir A."/>
            <person name="Owens N."/>
            <person name="Weber N.D."/>
            <person name="Virtaneva K."/>
            <person name="Barbian K."/>
            <person name="Babar A."/>
            <person name="Rosenke K."/>
        </authorList>
    </citation>
    <scope>NUCLEOTIDE SEQUENCE</scope>
    <source>
        <strain evidence="2">92-2</strain>
    </source>
</reference>
<gene>
    <name evidence="2" type="ORF">KM92DES2_10778</name>
</gene>
<dbReference type="SUPFAM" id="SSF48452">
    <property type="entry name" value="TPR-like"/>
    <property type="match status" value="1"/>
</dbReference>
<dbReference type="AlphaFoldDB" id="A0A212JA67"/>
<protein>
    <submittedName>
        <fullName evidence="2">Uncharacterized protein</fullName>
    </submittedName>
</protein>
<name>A0A212JA67_9BACT</name>
<dbReference type="Pfam" id="PF14559">
    <property type="entry name" value="TPR_19"/>
    <property type="match status" value="1"/>
</dbReference>
<accession>A0A212JA67</accession>
<feature type="region of interest" description="Disordered" evidence="1">
    <location>
        <begin position="106"/>
        <end position="143"/>
    </location>
</feature>
<dbReference type="Gene3D" id="1.25.40.10">
    <property type="entry name" value="Tetratricopeptide repeat domain"/>
    <property type="match status" value="1"/>
</dbReference>
<sequence length="348" mass="38333">MLAQTPGPVKARSESCYSAQIMYILFMRRSKFSGVFSFSADWTESRSKTHYFVWELPDGAFAVQELNAAFQPVAEVERINAKTFSQSFKAEHNILAMPVITPDLSHFESAPPAPAPQHPDAAAEQPARKASAPKAKTGSAPLQTLSKAKLPDSVEVVPEQPDMGLIPFPSRTATGVTAVRYDEGPTPAAATTAAAAPKRAYDLEAARKAKVVESKLRETFRQTLLRLKRPRERKAALLALEQLAQTKDGIIPAHKHMFRDFGVRLRQNSQPDLALLFSRKAVELAPEDDHAHFNLARILCSLGLYDEAATHIGTALSMSSGEPLYFKLLEHIRELKRTRGAGKPTPQR</sequence>
<evidence type="ECO:0000313" key="2">
    <source>
        <dbReference type="EMBL" id="SBV96337.1"/>
    </source>
</evidence>
<proteinExistence type="predicted"/>
<dbReference type="InterPro" id="IPR011990">
    <property type="entry name" value="TPR-like_helical_dom_sf"/>
</dbReference>
<evidence type="ECO:0000256" key="1">
    <source>
        <dbReference type="SAM" id="MobiDB-lite"/>
    </source>
</evidence>
<dbReference type="EMBL" id="FLUP01000001">
    <property type="protein sequence ID" value="SBV96337.1"/>
    <property type="molecule type" value="Genomic_DNA"/>
</dbReference>
<organism evidence="2">
    <name type="scientific">uncultured Desulfovibrio sp</name>
    <dbReference type="NCBI Taxonomy" id="167968"/>
    <lineage>
        <taxon>Bacteria</taxon>
        <taxon>Pseudomonadati</taxon>
        <taxon>Thermodesulfobacteriota</taxon>
        <taxon>Desulfovibrionia</taxon>
        <taxon>Desulfovibrionales</taxon>
        <taxon>Desulfovibrionaceae</taxon>
        <taxon>Desulfovibrio</taxon>
        <taxon>environmental samples</taxon>
    </lineage>
</organism>